<dbReference type="InterPro" id="IPR044136">
    <property type="entry name" value="Lys-tRNA-ligase_II_N"/>
</dbReference>
<dbReference type="PANTHER" id="PTHR42918:SF15">
    <property type="entry name" value="LYSINE--TRNA LIGASE, CHLOROPLASTIC_MITOCHONDRIAL"/>
    <property type="match status" value="1"/>
</dbReference>
<evidence type="ECO:0000256" key="11">
    <source>
        <dbReference type="ARBA" id="ARBA00023146"/>
    </source>
</evidence>
<feature type="binding site" evidence="13">
    <location>
        <position position="406"/>
    </location>
    <ligand>
        <name>Mg(2+)</name>
        <dbReference type="ChEBI" id="CHEBI:18420"/>
        <label>1</label>
    </ligand>
</feature>
<evidence type="ECO:0000256" key="2">
    <source>
        <dbReference type="ARBA" id="ARBA00008226"/>
    </source>
</evidence>
<dbReference type="PIRSF" id="PIRSF039101">
    <property type="entry name" value="LysRS2"/>
    <property type="match status" value="1"/>
</dbReference>
<dbReference type="RefSeq" id="WP_342388064.1">
    <property type="nucleotide sequence ID" value="NZ_CP138333.2"/>
</dbReference>
<evidence type="ECO:0000256" key="1">
    <source>
        <dbReference type="ARBA" id="ARBA00004496"/>
    </source>
</evidence>
<keyword evidence="17" id="KW-1185">Reference proteome</keyword>
<name>A0ABZ3CHS0_9STAP</name>
<feature type="binding site" evidence="13">
    <location>
        <position position="413"/>
    </location>
    <ligand>
        <name>Mg(2+)</name>
        <dbReference type="ChEBI" id="CHEBI:18420"/>
        <label>2</label>
    </ligand>
</feature>
<evidence type="ECO:0000256" key="9">
    <source>
        <dbReference type="ARBA" id="ARBA00022842"/>
    </source>
</evidence>
<dbReference type="SUPFAM" id="SSF55681">
    <property type="entry name" value="Class II aaRS and biotin synthetases"/>
    <property type="match status" value="1"/>
</dbReference>
<keyword evidence="10 13" id="KW-0648">Protein biosynthesis</keyword>
<dbReference type="NCBIfam" id="NF001756">
    <property type="entry name" value="PRK00484.1"/>
    <property type="match status" value="1"/>
</dbReference>
<dbReference type="NCBIfam" id="TIGR00499">
    <property type="entry name" value="lysS_bact"/>
    <property type="match status" value="1"/>
</dbReference>
<evidence type="ECO:0000256" key="5">
    <source>
        <dbReference type="ARBA" id="ARBA00022598"/>
    </source>
</evidence>
<evidence type="ECO:0000259" key="15">
    <source>
        <dbReference type="PROSITE" id="PS50862"/>
    </source>
</evidence>
<dbReference type="Gene3D" id="3.30.930.10">
    <property type="entry name" value="Bira Bifunctional Protein, Domain 2"/>
    <property type="match status" value="1"/>
</dbReference>
<dbReference type="Proteomes" id="UP001455384">
    <property type="component" value="Chromosome"/>
</dbReference>
<dbReference type="Gene3D" id="2.40.50.140">
    <property type="entry name" value="Nucleic acid-binding proteins"/>
    <property type="match status" value="1"/>
</dbReference>
<dbReference type="PANTHER" id="PTHR42918">
    <property type="entry name" value="LYSYL-TRNA SYNTHETASE"/>
    <property type="match status" value="1"/>
</dbReference>
<dbReference type="SUPFAM" id="SSF50249">
    <property type="entry name" value="Nucleic acid-binding proteins"/>
    <property type="match status" value="1"/>
</dbReference>
<proteinExistence type="inferred from homology"/>
<dbReference type="EMBL" id="CP138333">
    <property type="protein sequence ID" value="WZX29504.1"/>
    <property type="molecule type" value="Genomic_DNA"/>
</dbReference>
<comment type="catalytic activity">
    <reaction evidence="12 13 14">
        <text>tRNA(Lys) + L-lysine + ATP = L-lysyl-tRNA(Lys) + AMP + diphosphate</text>
        <dbReference type="Rhea" id="RHEA:20792"/>
        <dbReference type="Rhea" id="RHEA-COMP:9696"/>
        <dbReference type="Rhea" id="RHEA-COMP:9697"/>
        <dbReference type="ChEBI" id="CHEBI:30616"/>
        <dbReference type="ChEBI" id="CHEBI:32551"/>
        <dbReference type="ChEBI" id="CHEBI:33019"/>
        <dbReference type="ChEBI" id="CHEBI:78442"/>
        <dbReference type="ChEBI" id="CHEBI:78529"/>
        <dbReference type="ChEBI" id="CHEBI:456215"/>
        <dbReference type="EC" id="6.1.1.6"/>
    </reaction>
</comment>
<feature type="binding site" evidence="13">
    <location>
        <position position="413"/>
    </location>
    <ligand>
        <name>Mg(2+)</name>
        <dbReference type="ChEBI" id="CHEBI:18420"/>
        <label>1</label>
    </ligand>
</feature>
<evidence type="ECO:0000256" key="6">
    <source>
        <dbReference type="ARBA" id="ARBA00022723"/>
    </source>
</evidence>
<reference evidence="17" key="1">
    <citation type="submission" date="2023-10" db="EMBL/GenBank/DDBJ databases">
        <title>Genome analysis and identification of Salinococcus sp. Bachu38 nov., a PGPR from the rhizosphere of Tamarix.</title>
        <authorList>
            <person name="Liang Z."/>
            <person name="Zhang X."/>
            <person name="Jia J."/>
            <person name="Chen X."/>
            <person name="Wang Y."/>
            <person name="Wang Q."/>
            <person name="Wang R."/>
        </authorList>
    </citation>
    <scope>NUCLEOTIDE SEQUENCE [LARGE SCALE GENOMIC DNA]</scope>
    <source>
        <strain evidence="17">Bachu38</strain>
    </source>
</reference>
<protein>
    <recommendedName>
        <fullName evidence="13">Lysine--tRNA ligase</fullName>
        <ecNumber evidence="13">6.1.1.6</ecNumber>
    </recommendedName>
    <alternativeName>
        <fullName evidence="13">Lysyl-tRNA synthetase</fullName>
        <shortName evidence="13">LysRS</shortName>
    </alternativeName>
</protein>
<dbReference type="PROSITE" id="PS50862">
    <property type="entry name" value="AA_TRNA_LIGASE_II"/>
    <property type="match status" value="1"/>
</dbReference>
<dbReference type="CDD" id="cd04322">
    <property type="entry name" value="LysRS_N"/>
    <property type="match status" value="1"/>
</dbReference>
<keyword evidence="8 13" id="KW-0067">ATP-binding</keyword>
<accession>A0ABZ3CHS0</accession>
<comment type="subcellular location">
    <subcellularLocation>
        <location evidence="1 13">Cytoplasm</location>
    </subcellularLocation>
</comment>
<dbReference type="InterPro" id="IPR034762">
    <property type="entry name" value="Lys-tRNA-ligase_II_bac/euk"/>
</dbReference>
<dbReference type="InterPro" id="IPR018149">
    <property type="entry name" value="Lys-tRNA-synth_II_C"/>
</dbReference>
<dbReference type="InterPro" id="IPR004364">
    <property type="entry name" value="Aa-tRNA-synt_II"/>
</dbReference>
<evidence type="ECO:0000256" key="4">
    <source>
        <dbReference type="ARBA" id="ARBA00022490"/>
    </source>
</evidence>
<sequence>MSEEINDQITVRREKMQQLIDLGIDPFGEKFERTAYTDVLKEEWDAFSKEELAEKEGESGTVIAGRLMTKRGKGKAGFAHIQDIKGQIQIYVRKDQVGEAAFDIWKQADLGDIVGVKGVMFKTNTGELSVKAQEFTLLTKALRPLPDKYHGLKDVEERYRKRYLDLITSEDSKDTFIKRSRIIQEMRNYLNQRGFLEVETPMMHTIAGGAQARPFVTHHNALDMELFMRIAIELHLKRLIVGGLEKVYEIGRVFRNEGVSTRHNPEFTMIELYEAYADFHDIMDLTEEMIAHIAEHVNGTMVVEYGGEQIDLTPRWKRVHIVDAIKEQTGVDFYEVKSDEEAHQLAKEHGIEVQDTMKYGHILNEFFEQKVEETLIQPTFVYGHPIEISPLAKQNPKDSRFTDRFELFIVGREHANAFTELNDPVDQRQRFEAQVAEKEAGNDEAHEMDEDFLESLEYGMPPTGGLGIGIDRLVMLLTDSASIRDVLLFPYMRQK</sequence>
<dbReference type="Pfam" id="PF01336">
    <property type="entry name" value="tRNA_anti-codon"/>
    <property type="match status" value="1"/>
</dbReference>
<comment type="similarity">
    <text evidence="2 13">Belongs to the class-II aminoacyl-tRNA synthetase family.</text>
</comment>
<dbReference type="Pfam" id="PF00152">
    <property type="entry name" value="tRNA-synt_2"/>
    <property type="match status" value="1"/>
</dbReference>
<keyword evidence="4 13" id="KW-0963">Cytoplasm</keyword>
<feature type="domain" description="Aminoacyl-transfer RNA synthetases class-II family profile" evidence="15">
    <location>
        <begin position="179"/>
        <end position="490"/>
    </location>
</feature>
<gene>
    <name evidence="13 16" type="primary">lysS</name>
    <name evidence="16" type="ORF">RQP18_12765</name>
</gene>
<keyword evidence="7 13" id="KW-0547">Nucleotide-binding</keyword>
<evidence type="ECO:0000256" key="7">
    <source>
        <dbReference type="ARBA" id="ARBA00022741"/>
    </source>
</evidence>
<dbReference type="InterPro" id="IPR006195">
    <property type="entry name" value="aa-tRNA-synth_II"/>
</dbReference>
<dbReference type="InterPro" id="IPR012340">
    <property type="entry name" value="NA-bd_OB-fold"/>
</dbReference>
<comment type="subunit">
    <text evidence="3 13">Homodimer.</text>
</comment>
<dbReference type="GO" id="GO:0004824">
    <property type="term" value="F:lysine-tRNA ligase activity"/>
    <property type="evidence" value="ECO:0007669"/>
    <property type="project" value="UniProtKB-EC"/>
</dbReference>
<evidence type="ECO:0000313" key="16">
    <source>
        <dbReference type="EMBL" id="WZX29504.1"/>
    </source>
</evidence>
<keyword evidence="6 13" id="KW-0479">Metal-binding</keyword>
<dbReference type="EC" id="6.1.1.6" evidence="13"/>
<dbReference type="PRINTS" id="PR00982">
    <property type="entry name" value="TRNASYNTHLYS"/>
</dbReference>
<dbReference type="InterPro" id="IPR004365">
    <property type="entry name" value="NA-bd_OB_tRNA"/>
</dbReference>
<evidence type="ECO:0000256" key="8">
    <source>
        <dbReference type="ARBA" id="ARBA00022840"/>
    </source>
</evidence>
<keyword evidence="9 13" id="KW-0460">Magnesium</keyword>
<dbReference type="InterPro" id="IPR045864">
    <property type="entry name" value="aa-tRNA-synth_II/BPL/LPL"/>
</dbReference>
<comment type="cofactor">
    <cofactor evidence="13 14">
        <name>Mg(2+)</name>
        <dbReference type="ChEBI" id="CHEBI:18420"/>
    </cofactor>
    <text evidence="13 14">Binds 3 Mg(2+) ions per subunit.</text>
</comment>
<dbReference type="HAMAP" id="MF_00252">
    <property type="entry name" value="Lys_tRNA_synth_class2"/>
    <property type="match status" value="1"/>
</dbReference>
<organism evidence="16 17">
    <name type="scientific">Salinicoccus bachuensis</name>
    <dbReference type="NCBI Taxonomy" id="3136731"/>
    <lineage>
        <taxon>Bacteria</taxon>
        <taxon>Bacillati</taxon>
        <taxon>Bacillota</taxon>
        <taxon>Bacilli</taxon>
        <taxon>Bacillales</taxon>
        <taxon>Staphylococcaceae</taxon>
        <taxon>Salinicoccus</taxon>
    </lineage>
</organism>
<evidence type="ECO:0000256" key="14">
    <source>
        <dbReference type="RuleBase" id="RU000336"/>
    </source>
</evidence>
<evidence type="ECO:0000313" key="17">
    <source>
        <dbReference type="Proteomes" id="UP001455384"/>
    </source>
</evidence>
<evidence type="ECO:0000256" key="12">
    <source>
        <dbReference type="ARBA" id="ARBA00048573"/>
    </source>
</evidence>
<dbReference type="InterPro" id="IPR002313">
    <property type="entry name" value="Lys-tRNA-ligase_II"/>
</dbReference>
<evidence type="ECO:0000256" key="3">
    <source>
        <dbReference type="ARBA" id="ARBA00011738"/>
    </source>
</evidence>
<keyword evidence="11 13" id="KW-0030">Aminoacyl-tRNA synthetase</keyword>
<evidence type="ECO:0000256" key="10">
    <source>
        <dbReference type="ARBA" id="ARBA00022917"/>
    </source>
</evidence>
<dbReference type="CDD" id="cd00775">
    <property type="entry name" value="LysRS_core"/>
    <property type="match status" value="1"/>
</dbReference>
<evidence type="ECO:0000256" key="13">
    <source>
        <dbReference type="HAMAP-Rule" id="MF_00252"/>
    </source>
</evidence>
<keyword evidence="5 13" id="KW-0436">Ligase</keyword>